<sequence length="149" mass="16663">RIDLKFKIGSLSNEMPSCGRRLILQEKDTLRVFYKNQSEGSLTLAVLRWFKVQFSIAHKATGKRYNLKPPQYPELDQMLSLWVNAANDNNVCVTGPMLKQKALQVAASLGTSTVLAIISVRPKDGFTSFKGATTFGASTILEAFYPKYR</sequence>
<feature type="non-terminal residue" evidence="3">
    <location>
        <position position="1"/>
    </location>
</feature>
<evidence type="ECO:0000313" key="4">
    <source>
        <dbReference type="Proteomes" id="UP000469452"/>
    </source>
</evidence>
<accession>A0A6A4Z7W5</accession>
<evidence type="ECO:0000256" key="1">
    <source>
        <dbReference type="ARBA" id="ARBA00023125"/>
    </source>
</evidence>
<gene>
    <name evidence="3" type="ORF">AaE_015358</name>
</gene>
<dbReference type="EMBL" id="VJMI01020744">
    <property type="protein sequence ID" value="KAF0703469.1"/>
    <property type="molecule type" value="Genomic_DNA"/>
</dbReference>
<dbReference type="AlphaFoldDB" id="A0A6A4Z7W5"/>
<comment type="caution">
    <text evidence="3">The sequence shown here is derived from an EMBL/GenBank/DDBJ whole genome shotgun (WGS) entry which is preliminary data.</text>
</comment>
<evidence type="ECO:0000259" key="2">
    <source>
        <dbReference type="Pfam" id="PF03221"/>
    </source>
</evidence>
<proteinExistence type="predicted"/>
<dbReference type="Proteomes" id="UP000469452">
    <property type="component" value="Unassembled WGS sequence"/>
</dbReference>
<protein>
    <recommendedName>
        <fullName evidence="2">HTH CENPB-type domain-containing protein</fullName>
    </recommendedName>
</protein>
<dbReference type="SUPFAM" id="SSF46689">
    <property type="entry name" value="Homeodomain-like"/>
    <property type="match status" value="1"/>
</dbReference>
<reference evidence="3 4" key="1">
    <citation type="submission" date="2019-06" db="EMBL/GenBank/DDBJ databases">
        <title>Genomics analysis of Aphanomyces spp. identifies a new class of oomycete effector associated with host adaptation.</title>
        <authorList>
            <person name="Gaulin E."/>
        </authorList>
    </citation>
    <scope>NUCLEOTIDE SEQUENCE [LARGE SCALE GENOMIC DNA]</scope>
    <source>
        <strain evidence="3 4">E</strain>
    </source>
</reference>
<dbReference type="Gene3D" id="1.10.10.60">
    <property type="entry name" value="Homeodomain-like"/>
    <property type="match status" value="1"/>
</dbReference>
<name>A0A6A4Z7W5_APHAT</name>
<dbReference type="InterPro" id="IPR009057">
    <property type="entry name" value="Homeodomain-like_sf"/>
</dbReference>
<organism evidence="3 4">
    <name type="scientific">Aphanomyces astaci</name>
    <name type="common">Crayfish plague agent</name>
    <dbReference type="NCBI Taxonomy" id="112090"/>
    <lineage>
        <taxon>Eukaryota</taxon>
        <taxon>Sar</taxon>
        <taxon>Stramenopiles</taxon>
        <taxon>Oomycota</taxon>
        <taxon>Saprolegniomycetes</taxon>
        <taxon>Saprolegniales</taxon>
        <taxon>Verrucalvaceae</taxon>
        <taxon>Aphanomyces</taxon>
    </lineage>
</organism>
<dbReference type="GO" id="GO:0003677">
    <property type="term" value="F:DNA binding"/>
    <property type="evidence" value="ECO:0007669"/>
    <property type="project" value="UniProtKB-KW"/>
</dbReference>
<feature type="domain" description="HTH CENPB-type" evidence="2">
    <location>
        <begin position="72"/>
        <end position="108"/>
    </location>
</feature>
<evidence type="ECO:0000313" key="3">
    <source>
        <dbReference type="EMBL" id="KAF0703469.1"/>
    </source>
</evidence>
<keyword evidence="1" id="KW-0238">DNA-binding</keyword>
<dbReference type="Pfam" id="PF03221">
    <property type="entry name" value="HTH_Tnp_Tc5"/>
    <property type="match status" value="1"/>
</dbReference>
<dbReference type="InterPro" id="IPR006600">
    <property type="entry name" value="HTH_CenpB_DNA-bd_dom"/>
</dbReference>